<accession>A0A6A4H292</accession>
<name>A0A6A4H292_9AGAR</name>
<keyword evidence="1" id="KW-1133">Transmembrane helix</keyword>
<feature type="transmembrane region" description="Helical" evidence="1">
    <location>
        <begin position="185"/>
        <end position="206"/>
    </location>
</feature>
<dbReference type="AlphaFoldDB" id="A0A6A4H292"/>
<organism evidence="2 3">
    <name type="scientific">Gymnopus androsaceus JB14</name>
    <dbReference type="NCBI Taxonomy" id="1447944"/>
    <lineage>
        <taxon>Eukaryota</taxon>
        <taxon>Fungi</taxon>
        <taxon>Dikarya</taxon>
        <taxon>Basidiomycota</taxon>
        <taxon>Agaricomycotina</taxon>
        <taxon>Agaricomycetes</taxon>
        <taxon>Agaricomycetidae</taxon>
        <taxon>Agaricales</taxon>
        <taxon>Marasmiineae</taxon>
        <taxon>Omphalotaceae</taxon>
        <taxon>Gymnopus</taxon>
    </lineage>
</organism>
<evidence type="ECO:0000256" key="1">
    <source>
        <dbReference type="SAM" id="Phobius"/>
    </source>
</evidence>
<dbReference type="Proteomes" id="UP000799118">
    <property type="component" value="Unassembled WGS sequence"/>
</dbReference>
<evidence type="ECO:0000313" key="2">
    <source>
        <dbReference type="EMBL" id="KAE9391813.1"/>
    </source>
</evidence>
<dbReference type="EMBL" id="ML769612">
    <property type="protein sequence ID" value="KAE9391813.1"/>
    <property type="molecule type" value="Genomic_DNA"/>
</dbReference>
<sequence length="392" mass="44112">MSKQPRAIFYPDNKNRGDRALELAAHTTAIQQTAIEAKDAIDKIDARIIPTMNKLLAHHGLKTWDQLFERVMSALTPEDKEAYRKLVQGFKDVDENISDSLTIMSGILFSTAALGKAIDIAFFLFSGHVISTFRGYAKAFYLMLTKGIDAGLKAYQAAAKAADSAIDVLKNASKIGKWAKNASRVLKIVAVIGVIADAFILAMAYFEEKKQRDELRAAINELYVRRLISKYYTLMCDTLKSNTTTFEMYINFWDIYPDPTDMQQEMLDMLMTTNINTISKNFADYDAKYCYDLCKALDTNSWTNEDPSEANAIKQADEDIGGSTSLSSLADAMDDKHIPESAIELDIVMNTTFPGASHELNRMAHGRLDKHNELSLTRRRARLEHVEKHCHH</sequence>
<keyword evidence="1" id="KW-0812">Transmembrane</keyword>
<proteinExistence type="predicted"/>
<evidence type="ECO:0000313" key="3">
    <source>
        <dbReference type="Proteomes" id="UP000799118"/>
    </source>
</evidence>
<keyword evidence="1" id="KW-0472">Membrane</keyword>
<keyword evidence="3" id="KW-1185">Reference proteome</keyword>
<protein>
    <submittedName>
        <fullName evidence="2">Uncharacterized protein</fullName>
    </submittedName>
</protein>
<gene>
    <name evidence="2" type="ORF">BT96DRAFT_1023872</name>
</gene>
<dbReference type="OrthoDB" id="3261198at2759"/>
<reference evidence="2" key="1">
    <citation type="journal article" date="2019" name="Environ. Microbiol.">
        <title>Fungal ecological strategies reflected in gene transcription - a case study of two litter decomposers.</title>
        <authorList>
            <person name="Barbi F."/>
            <person name="Kohler A."/>
            <person name="Barry K."/>
            <person name="Baskaran P."/>
            <person name="Daum C."/>
            <person name="Fauchery L."/>
            <person name="Ihrmark K."/>
            <person name="Kuo A."/>
            <person name="LaButti K."/>
            <person name="Lipzen A."/>
            <person name="Morin E."/>
            <person name="Grigoriev I.V."/>
            <person name="Henrissat B."/>
            <person name="Lindahl B."/>
            <person name="Martin F."/>
        </authorList>
    </citation>
    <scope>NUCLEOTIDE SEQUENCE</scope>
    <source>
        <strain evidence="2">JB14</strain>
    </source>
</reference>